<dbReference type="EMBL" id="CP148074">
    <property type="protein sequence ID" value="WXL26255.1"/>
    <property type="molecule type" value="Genomic_DNA"/>
</dbReference>
<evidence type="ECO:0000256" key="1">
    <source>
        <dbReference type="SAM" id="SignalP"/>
    </source>
</evidence>
<dbReference type="Pfam" id="PF18492">
    <property type="entry name" value="ORF_2_N"/>
    <property type="match status" value="1"/>
</dbReference>
<protein>
    <recommendedName>
        <fullName evidence="2">ASP external chaperone domain-containing protein</fullName>
    </recommendedName>
</protein>
<feature type="chain" id="PRO_5046763896" description="ASP external chaperone domain-containing protein" evidence="1">
    <location>
        <begin position="24"/>
        <end position="156"/>
    </location>
</feature>
<reference evidence="3 4" key="1">
    <citation type="submission" date="2024-03" db="EMBL/GenBank/DDBJ databases">
        <title>Complete genome of BD2.</title>
        <authorList>
            <person name="Cao G."/>
        </authorList>
    </citation>
    <scope>NUCLEOTIDE SEQUENCE [LARGE SCALE GENOMIC DNA]</scope>
    <source>
        <strain evidence="3 4">BD2</strain>
    </source>
</reference>
<keyword evidence="4" id="KW-1185">Reference proteome</keyword>
<sequence length="156" mass="17044">MKRYLMTCGLMTLLASVSFSVMGEEPPANVTINGVTYKTVEVNGQRYYMKDSGNSTRNKRSADNSSVEPGLFKGDVLLRNSIEPEHKISGGILIEVSEPEAQELAQRYGLELGRQVGGIALLKASASTDLNQLAARLRQEGYQVQIEVSAPLNRPN</sequence>
<name>A0ABZ2RKW4_ECTME</name>
<organism evidence="3 4">
    <name type="scientific">Ectopseudomonas mendocina</name>
    <name type="common">Pseudomonas mendocina</name>
    <dbReference type="NCBI Taxonomy" id="300"/>
    <lineage>
        <taxon>Bacteria</taxon>
        <taxon>Pseudomonadati</taxon>
        <taxon>Pseudomonadota</taxon>
        <taxon>Gammaproteobacteria</taxon>
        <taxon>Pseudomonadales</taxon>
        <taxon>Pseudomonadaceae</taxon>
        <taxon>Ectopseudomonas</taxon>
    </lineage>
</organism>
<keyword evidence="1" id="KW-0732">Signal</keyword>
<proteinExistence type="predicted"/>
<evidence type="ECO:0000313" key="3">
    <source>
        <dbReference type="EMBL" id="WXL26255.1"/>
    </source>
</evidence>
<dbReference type="Proteomes" id="UP001476583">
    <property type="component" value="Chromosome"/>
</dbReference>
<gene>
    <name evidence="3" type="ORF">WG219_01855</name>
</gene>
<evidence type="ECO:0000313" key="4">
    <source>
        <dbReference type="Proteomes" id="UP001476583"/>
    </source>
</evidence>
<feature type="domain" description="ASP external chaperone" evidence="2">
    <location>
        <begin position="36"/>
        <end position="155"/>
    </location>
</feature>
<feature type="signal peptide" evidence="1">
    <location>
        <begin position="1"/>
        <end position="23"/>
    </location>
</feature>
<evidence type="ECO:0000259" key="2">
    <source>
        <dbReference type="Pfam" id="PF18492"/>
    </source>
</evidence>
<accession>A0ABZ2RKW4</accession>
<dbReference type="InterPro" id="IPR040536">
    <property type="entry name" value="ASPCH"/>
</dbReference>